<evidence type="ECO:0000256" key="1">
    <source>
        <dbReference type="SAM" id="MobiDB-lite"/>
    </source>
</evidence>
<name>F2DI33_HORVV</name>
<feature type="region of interest" description="Disordered" evidence="1">
    <location>
        <begin position="16"/>
        <end position="53"/>
    </location>
</feature>
<feature type="region of interest" description="Disordered" evidence="1">
    <location>
        <begin position="154"/>
        <end position="196"/>
    </location>
</feature>
<dbReference type="EMBL" id="AK363551">
    <property type="protein sequence ID" value="BAJ94754.1"/>
    <property type="molecule type" value="mRNA"/>
</dbReference>
<sequence length="258" mass="27412">WTWRWRSRCASWGGAAAAVGGGRRGSGGSRRSRYGRWSPCSTRTTPSWSPGRRRSWRASWACSRARWPSGSRTSARGGAPSSSSKTSPPSAPATTPSTPASSPSSTTSSPSPHRYLHLLLNLFFLPALDPAANHARTCSCLCRVQLQELSERLRERDGGSGGGGGGATIAAASSSSCNGGGRELDDDKRNGDVEQEPTESCVLVGTACATPADVSVSVESECDDHLRYDGAVFPESFCATPELWEPWPWPPVEWNAVA</sequence>
<feature type="non-terminal residue" evidence="2">
    <location>
        <position position="1"/>
    </location>
</feature>
<feature type="compositionally biased region" description="Low complexity" evidence="1">
    <location>
        <begin position="41"/>
        <end position="50"/>
    </location>
</feature>
<organism evidence="2">
    <name type="scientific">Hordeum vulgare subsp. vulgare</name>
    <name type="common">Domesticated barley</name>
    <dbReference type="NCBI Taxonomy" id="112509"/>
    <lineage>
        <taxon>Eukaryota</taxon>
        <taxon>Viridiplantae</taxon>
        <taxon>Streptophyta</taxon>
        <taxon>Embryophyta</taxon>
        <taxon>Tracheophyta</taxon>
        <taxon>Spermatophyta</taxon>
        <taxon>Magnoliopsida</taxon>
        <taxon>Liliopsida</taxon>
        <taxon>Poales</taxon>
        <taxon>Poaceae</taxon>
        <taxon>BOP clade</taxon>
        <taxon>Pooideae</taxon>
        <taxon>Triticodae</taxon>
        <taxon>Triticeae</taxon>
        <taxon>Hordeinae</taxon>
        <taxon>Hordeum</taxon>
    </lineage>
</organism>
<accession>F2DI33</accession>
<reference evidence="2" key="1">
    <citation type="journal article" date="2011" name="Plant Physiol.">
        <title>Comprehensive sequence analysis of 24,783 barley full-length cDNAs derived from 12 clone libraries.</title>
        <authorList>
            <person name="Matsumoto T."/>
            <person name="Tanaka T."/>
            <person name="Sakai H."/>
            <person name="Amano N."/>
            <person name="Kanamori H."/>
            <person name="Kurita K."/>
            <person name="Kikuta A."/>
            <person name="Kamiya K."/>
            <person name="Yamamoto M."/>
            <person name="Ikawa H."/>
            <person name="Fujii N."/>
            <person name="Hori K."/>
            <person name="Itoh T."/>
            <person name="Sato K."/>
        </authorList>
    </citation>
    <scope>NUCLEOTIDE SEQUENCE</scope>
    <source>
        <tissue evidence="2">Shoot and root</tissue>
    </source>
</reference>
<feature type="compositionally biased region" description="Basic and acidic residues" evidence="1">
    <location>
        <begin position="182"/>
        <end position="192"/>
    </location>
</feature>
<feature type="compositionally biased region" description="Low complexity" evidence="1">
    <location>
        <begin position="79"/>
        <end position="111"/>
    </location>
</feature>
<evidence type="ECO:0000313" key="2">
    <source>
        <dbReference type="EMBL" id="BAJ94754.1"/>
    </source>
</evidence>
<feature type="region of interest" description="Disordered" evidence="1">
    <location>
        <begin position="67"/>
        <end position="111"/>
    </location>
</feature>
<feature type="compositionally biased region" description="Gly residues" evidence="1">
    <location>
        <begin position="19"/>
        <end position="28"/>
    </location>
</feature>
<protein>
    <submittedName>
        <fullName evidence="2">Predicted protein</fullName>
    </submittedName>
</protein>
<proteinExistence type="evidence at transcript level"/>
<dbReference type="AlphaFoldDB" id="F2DI33"/>